<dbReference type="EMBL" id="RCCK01000010">
    <property type="protein sequence ID" value="RLJ79645.1"/>
    <property type="molecule type" value="Genomic_DNA"/>
</dbReference>
<feature type="transmembrane region" description="Helical" evidence="9">
    <location>
        <begin position="57"/>
        <end position="78"/>
    </location>
</feature>
<dbReference type="Proteomes" id="UP000297429">
    <property type="component" value="Unassembled WGS sequence"/>
</dbReference>
<comment type="subcellular location">
    <subcellularLocation>
        <location evidence="1">Cell membrane</location>
        <topology evidence="1">Multi-pass membrane protein</topology>
    </subcellularLocation>
</comment>
<feature type="domain" description="MgtC/SapB/SrpB/YhiD N-terminal" evidence="10">
    <location>
        <begin position="11"/>
        <end position="128"/>
    </location>
</feature>
<evidence type="ECO:0000256" key="2">
    <source>
        <dbReference type="ARBA" id="ARBA00009298"/>
    </source>
</evidence>
<dbReference type="Pfam" id="PF02308">
    <property type="entry name" value="MgtC"/>
    <property type="match status" value="1"/>
</dbReference>
<feature type="domain" description="MgtC-like C-terminal" evidence="11">
    <location>
        <begin position="146"/>
        <end position="224"/>
    </location>
</feature>
<comment type="caution">
    <text evidence="12">The sequence shown here is derived from an EMBL/GenBank/DDBJ whole genome shotgun (WGS) entry which is preliminary data.</text>
</comment>
<keyword evidence="4" id="KW-1003">Cell membrane</keyword>
<dbReference type="PRINTS" id="PR01837">
    <property type="entry name" value="MGTCSAPBPROT"/>
</dbReference>
<keyword evidence="6 9" id="KW-1133">Transmembrane helix</keyword>
<dbReference type="PANTHER" id="PTHR33778">
    <property type="entry name" value="PROTEIN MGTC"/>
    <property type="match status" value="1"/>
</dbReference>
<dbReference type="AlphaFoldDB" id="A0A497Y8X1"/>
<evidence type="ECO:0000313" key="14">
    <source>
        <dbReference type="Proteomes" id="UP000273898"/>
    </source>
</evidence>
<dbReference type="InterPro" id="IPR003416">
    <property type="entry name" value="MgtC/SapB/SrpB/YhiD_fam"/>
</dbReference>
<proteinExistence type="inferred from homology"/>
<reference evidence="12 14" key="1">
    <citation type="submission" date="2018-10" db="EMBL/GenBank/DDBJ databases">
        <title>Genomic Encyclopedia of Archaeal and Bacterial Type Strains, Phase II (KMG-II): from individual species to whole genera.</title>
        <authorList>
            <person name="Goeker M."/>
        </authorList>
    </citation>
    <scope>NUCLEOTIDE SEQUENCE [LARGE SCALE GENOMIC DNA]</scope>
    <source>
        <strain evidence="12 14">DSM 19624</strain>
    </source>
</reference>
<dbReference type="RefSeq" id="WP_121282224.1">
    <property type="nucleotide sequence ID" value="NZ_RCCK01000010.1"/>
</dbReference>
<dbReference type="Pfam" id="PF21770">
    <property type="entry name" value="MgtC_SapB_C"/>
    <property type="match status" value="1"/>
</dbReference>
<comment type="similarity">
    <text evidence="2">Belongs to the MgtC/SapB family.</text>
</comment>
<evidence type="ECO:0000256" key="6">
    <source>
        <dbReference type="ARBA" id="ARBA00022989"/>
    </source>
</evidence>
<evidence type="ECO:0000256" key="5">
    <source>
        <dbReference type="ARBA" id="ARBA00022692"/>
    </source>
</evidence>
<evidence type="ECO:0000256" key="9">
    <source>
        <dbReference type="SAM" id="Phobius"/>
    </source>
</evidence>
<dbReference type="OrthoDB" id="9811198at2"/>
<dbReference type="GO" id="GO:0005886">
    <property type="term" value="C:plasma membrane"/>
    <property type="evidence" value="ECO:0007669"/>
    <property type="project" value="UniProtKB-SubCell"/>
</dbReference>
<dbReference type="Gene3D" id="3.30.70.260">
    <property type="match status" value="1"/>
</dbReference>
<name>A0A497Y8X1_9SPHI</name>
<reference evidence="13 15" key="2">
    <citation type="submission" date="2019-03" db="EMBL/GenBank/DDBJ databases">
        <authorList>
            <person name="He R.-H."/>
        </authorList>
    </citation>
    <scope>NUCLEOTIDE SEQUENCE [LARGE SCALE GENOMIC DNA]</scope>
    <source>
        <strain evidence="13 15">DSM 19624</strain>
    </source>
</reference>
<protein>
    <recommendedName>
        <fullName evidence="3">Protein MgtC</fullName>
    </recommendedName>
</protein>
<dbReference type="InterPro" id="IPR048640">
    <property type="entry name" value="MgtC-like_C"/>
</dbReference>
<keyword evidence="7 9" id="KW-0472">Membrane</keyword>
<keyword evidence="5 9" id="KW-0812">Transmembrane</keyword>
<sequence length="233" mass="25203">MTLFEFTLRITIAFMLGAAIGTERQWRQRMAGLRTNMLVCFGACMFVSLGVKEGGDAAGRVISYVVSGIGFLGAGVIMKDGLNVRGLNTAATLWCSAAVGASCGIGLLPEAGIFTTFVILTHVFMRPVGVKLSRLPLKNTHVPVPYVLIIKCRQDVENHVRVLLLQFTGNDSKLLLRSLKSTDGENPVTAIITAEIFANNNEDASMEKIAGRLTIEQQVSEVSWNKAGDENDL</sequence>
<dbReference type="Proteomes" id="UP000273898">
    <property type="component" value="Unassembled WGS sequence"/>
</dbReference>
<evidence type="ECO:0000313" key="15">
    <source>
        <dbReference type="Proteomes" id="UP000297429"/>
    </source>
</evidence>
<gene>
    <name evidence="12" type="ORF">BCL90_0352</name>
    <name evidence="13" type="ORF">E3V97_10115</name>
</gene>
<feature type="transmembrane region" description="Helical" evidence="9">
    <location>
        <begin position="33"/>
        <end position="51"/>
    </location>
</feature>
<evidence type="ECO:0000256" key="4">
    <source>
        <dbReference type="ARBA" id="ARBA00022475"/>
    </source>
</evidence>
<evidence type="ECO:0000259" key="10">
    <source>
        <dbReference type="Pfam" id="PF02308"/>
    </source>
</evidence>
<dbReference type="EMBL" id="SOPX01000002">
    <property type="protein sequence ID" value="TFB30971.1"/>
    <property type="molecule type" value="Genomic_DNA"/>
</dbReference>
<organism evidence="12 14">
    <name type="scientific">Pedobacter alluvionis</name>
    <dbReference type="NCBI Taxonomy" id="475253"/>
    <lineage>
        <taxon>Bacteria</taxon>
        <taxon>Pseudomonadati</taxon>
        <taxon>Bacteroidota</taxon>
        <taxon>Sphingobacteriia</taxon>
        <taxon>Sphingobacteriales</taxon>
        <taxon>Sphingobacteriaceae</taxon>
        <taxon>Pedobacter</taxon>
    </lineage>
</organism>
<evidence type="ECO:0000256" key="7">
    <source>
        <dbReference type="ARBA" id="ARBA00023136"/>
    </source>
</evidence>
<evidence type="ECO:0000256" key="3">
    <source>
        <dbReference type="ARBA" id="ARBA00013833"/>
    </source>
</evidence>
<dbReference type="PANTHER" id="PTHR33778:SF3">
    <property type="entry name" value="PROTEIN MGTC"/>
    <property type="match status" value="1"/>
</dbReference>
<evidence type="ECO:0000259" key="11">
    <source>
        <dbReference type="Pfam" id="PF21770"/>
    </source>
</evidence>
<evidence type="ECO:0000256" key="1">
    <source>
        <dbReference type="ARBA" id="ARBA00004651"/>
    </source>
</evidence>
<evidence type="ECO:0000313" key="13">
    <source>
        <dbReference type="EMBL" id="TFB30971.1"/>
    </source>
</evidence>
<comment type="function">
    <text evidence="8">Virulence factor required for growth in low Mg(2+) medium and for intramacrophage survival. May be involved in regulating membrane potential by activating Na(+)/K(+)-ATPase.</text>
</comment>
<accession>A0A497Y8X1</accession>
<evidence type="ECO:0000256" key="8">
    <source>
        <dbReference type="ARBA" id="ARBA00025369"/>
    </source>
</evidence>
<dbReference type="InterPro" id="IPR049177">
    <property type="entry name" value="MgtC_SapB_SrpB_YhiD_N"/>
</dbReference>
<keyword evidence="15" id="KW-1185">Reference proteome</keyword>
<evidence type="ECO:0000313" key="12">
    <source>
        <dbReference type="EMBL" id="RLJ79645.1"/>
    </source>
</evidence>